<comment type="catalytic activity">
    <reaction evidence="1">
        <text>ATP + protein L-histidine = ADP + protein N-phospho-L-histidine.</text>
        <dbReference type="EC" id="2.7.13.3"/>
    </reaction>
</comment>
<feature type="transmembrane region" description="Helical" evidence="8">
    <location>
        <begin position="370"/>
        <end position="390"/>
    </location>
</feature>
<keyword evidence="6" id="KW-0067">ATP-binding</keyword>
<gene>
    <name evidence="10" type="ORF">PC41400_08625</name>
</gene>
<dbReference type="GeneID" id="95374874"/>
<evidence type="ECO:0000256" key="4">
    <source>
        <dbReference type="ARBA" id="ARBA00022741"/>
    </source>
</evidence>
<feature type="transmembrane region" description="Helical" evidence="8">
    <location>
        <begin position="7"/>
        <end position="27"/>
    </location>
</feature>
<dbReference type="OrthoDB" id="9781904at2"/>
<evidence type="ECO:0000256" key="7">
    <source>
        <dbReference type="ARBA" id="ARBA00023012"/>
    </source>
</evidence>
<keyword evidence="8" id="KW-1133">Transmembrane helix</keyword>
<dbReference type="InterPro" id="IPR011712">
    <property type="entry name" value="Sig_transdc_His_kin_sub3_dim/P"/>
</dbReference>
<dbReference type="AlphaFoldDB" id="A0A410WTP5"/>
<feature type="transmembrane region" description="Helical" evidence="8">
    <location>
        <begin position="204"/>
        <end position="222"/>
    </location>
</feature>
<dbReference type="InterPro" id="IPR036034">
    <property type="entry name" value="PDZ_sf"/>
</dbReference>
<dbReference type="KEGG" id="pchi:PC41400_08625"/>
<evidence type="ECO:0000256" key="5">
    <source>
        <dbReference type="ARBA" id="ARBA00022777"/>
    </source>
</evidence>
<keyword evidence="3" id="KW-0808">Transferase</keyword>
<dbReference type="InterPro" id="IPR003594">
    <property type="entry name" value="HATPase_dom"/>
</dbReference>
<dbReference type="EMBL" id="CP026520">
    <property type="protein sequence ID" value="QAV17723.1"/>
    <property type="molecule type" value="Genomic_DNA"/>
</dbReference>
<accession>A0A410WTP5</accession>
<dbReference type="GO" id="GO:0000155">
    <property type="term" value="F:phosphorelay sensor kinase activity"/>
    <property type="evidence" value="ECO:0007669"/>
    <property type="project" value="InterPro"/>
</dbReference>
<evidence type="ECO:0000256" key="3">
    <source>
        <dbReference type="ARBA" id="ARBA00022679"/>
    </source>
</evidence>
<dbReference type="InterPro" id="IPR036890">
    <property type="entry name" value="HATPase_C_sf"/>
</dbReference>
<dbReference type="GO" id="GO:0046983">
    <property type="term" value="F:protein dimerization activity"/>
    <property type="evidence" value="ECO:0007669"/>
    <property type="project" value="InterPro"/>
</dbReference>
<evidence type="ECO:0000259" key="9">
    <source>
        <dbReference type="PROSITE" id="PS50109"/>
    </source>
</evidence>
<dbReference type="Proteomes" id="UP000288943">
    <property type="component" value="Chromosome"/>
</dbReference>
<feature type="transmembrane region" description="Helical" evidence="8">
    <location>
        <begin position="512"/>
        <end position="530"/>
    </location>
</feature>
<dbReference type="Pfam" id="PF07730">
    <property type="entry name" value="HisKA_3"/>
    <property type="match status" value="1"/>
</dbReference>
<name>A0A410WTP5_9BACL</name>
<reference evidence="10 11" key="1">
    <citation type="submission" date="2018-01" db="EMBL/GenBank/DDBJ databases">
        <title>The whole genome sequencing and assembly of Paenibacillus chitinolyticus KCCM 41400 strain.</title>
        <authorList>
            <person name="Kim J.-Y."/>
            <person name="Park M.-K."/>
            <person name="Lee Y.-J."/>
            <person name="Yi H."/>
            <person name="Bahn Y.-S."/>
            <person name="Kim J.F."/>
            <person name="Lee D.-W."/>
        </authorList>
    </citation>
    <scope>NUCLEOTIDE SEQUENCE [LARGE SCALE GENOMIC DNA]</scope>
    <source>
        <strain evidence="10 11">KCCM 41400</strain>
    </source>
</reference>
<feature type="domain" description="Histidine kinase" evidence="9">
    <location>
        <begin position="601"/>
        <end position="771"/>
    </location>
</feature>
<sequence>MNSKKKWMILFFIGIIFLQFWCLRVAYRYPYLGIIVDQNPKQEWVITQLERVSIGSKIGFKPDDKILSVDGKRPEEHLTVKKYYSIEQADVITVLRGDKELTFTTRDHATSMTVDILSLLGEIIAFVFAFLIYSRLSKSRSALMLSAVFLNIGLIFMCLGASTRTDILAKGMTTSLVACLPFLFLQFLIMFFQERSNFIFSTRYMKYVYAAIGFSSLLQLSMFFPEANFKFYKIIYYGTMSFFIAGFIMNIYLLAHLYKKYRKSNDYLFTIIKTIIFCLGLSFCTLAFLNFIPRILFQTELAFSYYSGWFILFFPVTFGYLIMSKQLYDLDIILRRVFYTAVISVLPSAVLVAVNYFIFQKDATLKHMVISFTTTMVVLTFVTYSLEYFATRLEKIMFPRKYYLQQALKKIASALGSITNFRELRDIVLVDIVDILQVYGGAIVIQYASGTLEIISEGNIDEQDVKRRFLTGDWFDSEYTRTLIKGHEEYVSYLVMAKKKTNTFMNREETQWLSLIISYLSVSLENLYLIRKLNMKLLELASELPNQEGSEEYVWFRKTMFDLQEKERTRIATDLHDTTMQDIFFVQRKLKNLQKQMLNPDEHRQLKDILNHLELINMNLRQCCFELNPYLLKNIGLVRALQNLVDTESSLGDYEIQFVTEGKTTAMENLDYEAKRHIFRVIQELITNAKKHSQASRLFIRLVASGNEVTIHYEDDGIGFKPNSSSGKTVGRSGMGLEQMKGRVLHLNGQFTMESMTGKGVEVRIQIPIKEGIPT</sequence>
<feature type="transmembrane region" description="Helical" evidence="8">
    <location>
        <begin position="174"/>
        <end position="192"/>
    </location>
</feature>
<dbReference type="EC" id="2.7.13.3" evidence="2"/>
<evidence type="ECO:0000256" key="6">
    <source>
        <dbReference type="ARBA" id="ARBA00022840"/>
    </source>
</evidence>
<feature type="transmembrane region" description="Helical" evidence="8">
    <location>
        <begin position="116"/>
        <end position="136"/>
    </location>
</feature>
<dbReference type="RefSeq" id="WP_042228949.1">
    <property type="nucleotide sequence ID" value="NZ_CP026520.1"/>
</dbReference>
<dbReference type="InterPro" id="IPR050482">
    <property type="entry name" value="Sensor_HK_TwoCompSys"/>
</dbReference>
<feature type="transmembrane region" description="Helical" evidence="8">
    <location>
        <begin position="143"/>
        <end position="162"/>
    </location>
</feature>
<keyword evidence="5" id="KW-0418">Kinase</keyword>
<keyword evidence="4" id="KW-0547">Nucleotide-binding</keyword>
<dbReference type="CDD" id="cd16917">
    <property type="entry name" value="HATPase_UhpB-NarQ-NarX-like"/>
    <property type="match status" value="1"/>
</dbReference>
<feature type="transmembrane region" description="Helical" evidence="8">
    <location>
        <begin position="234"/>
        <end position="255"/>
    </location>
</feature>
<dbReference type="Pfam" id="PF02518">
    <property type="entry name" value="HATPase_c"/>
    <property type="match status" value="1"/>
</dbReference>
<dbReference type="PANTHER" id="PTHR24421:SF60">
    <property type="entry name" value="SENSOR HISTIDINE KINASE COMP"/>
    <property type="match status" value="1"/>
</dbReference>
<feature type="transmembrane region" description="Helical" evidence="8">
    <location>
        <begin position="336"/>
        <end position="358"/>
    </location>
</feature>
<dbReference type="Gene3D" id="1.20.5.1930">
    <property type="match status" value="1"/>
</dbReference>
<organism evidence="10 11">
    <name type="scientific">Paenibacillus chitinolyticus</name>
    <dbReference type="NCBI Taxonomy" id="79263"/>
    <lineage>
        <taxon>Bacteria</taxon>
        <taxon>Bacillati</taxon>
        <taxon>Bacillota</taxon>
        <taxon>Bacilli</taxon>
        <taxon>Bacillales</taxon>
        <taxon>Paenibacillaceae</taxon>
        <taxon>Paenibacillus</taxon>
    </lineage>
</organism>
<keyword evidence="7" id="KW-0902">Two-component regulatory system</keyword>
<dbReference type="GO" id="GO:0005524">
    <property type="term" value="F:ATP binding"/>
    <property type="evidence" value="ECO:0007669"/>
    <property type="project" value="UniProtKB-KW"/>
</dbReference>
<dbReference type="SUPFAM" id="SSF55874">
    <property type="entry name" value="ATPase domain of HSP90 chaperone/DNA topoisomerase II/histidine kinase"/>
    <property type="match status" value="1"/>
</dbReference>
<keyword evidence="8" id="KW-0472">Membrane</keyword>
<dbReference type="SMART" id="SM00387">
    <property type="entry name" value="HATPase_c"/>
    <property type="match status" value="1"/>
</dbReference>
<keyword evidence="8" id="KW-0812">Transmembrane</keyword>
<evidence type="ECO:0000256" key="1">
    <source>
        <dbReference type="ARBA" id="ARBA00000085"/>
    </source>
</evidence>
<dbReference type="GO" id="GO:0016020">
    <property type="term" value="C:membrane"/>
    <property type="evidence" value="ECO:0007669"/>
    <property type="project" value="InterPro"/>
</dbReference>
<feature type="transmembrane region" description="Helical" evidence="8">
    <location>
        <begin position="303"/>
        <end position="324"/>
    </location>
</feature>
<evidence type="ECO:0000313" key="11">
    <source>
        <dbReference type="Proteomes" id="UP000288943"/>
    </source>
</evidence>
<feature type="transmembrane region" description="Helical" evidence="8">
    <location>
        <begin position="267"/>
        <end position="291"/>
    </location>
</feature>
<protein>
    <recommendedName>
        <fullName evidence="2">histidine kinase</fullName>
        <ecNumber evidence="2">2.7.13.3</ecNumber>
    </recommendedName>
</protein>
<evidence type="ECO:0000313" key="10">
    <source>
        <dbReference type="EMBL" id="QAV17723.1"/>
    </source>
</evidence>
<evidence type="ECO:0000256" key="8">
    <source>
        <dbReference type="SAM" id="Phobius"/>
    </source>
</evidence>
<dbReference type="SUPFAM" id="SSF50156">
    <property type="entry name" value="PDZ domain-like"/>
    <property type="match status" value="1"/>
</dbReference>
<dbReference type="PROSITE" id="PS50109">
    <property type="entry name" value="HIS_KIN"/>
    <property type="match status" value="1"/>
</dbReference>
<dbReference type="InterPro" id="IPR005467">
    <property type="entry name" value="His_kinase_dom"/>
</dbReference>
<dbReference type="Gene3D" id="3.30.565.10">
    <property type="entry name" value="Histidine kinase-like ATPase, C-terminal domain"/>
    <property type="match status" value="1"/>
</dbReference>
<proteinExistence type="predicted"/>
<dbReference type="PANTHER" id="PTHR24421">
    <property type="entry name" value="NITRATE/NITRITE SENSOR PROTEIN NARX-RELATED"/>
    <property type="match status" value="1"/>
</dbReference>
<evidence type="ECO:0000256" key="2">
    <source>
        <dbReference type="ARBA" id="ARBA00012438"/>
    </source>
</evidence>